<comment type="catalytic activity">
    <reaction evidence="15">
        <text>2 nitrate(out) + H(+)(out) = 2 nitrate(in) + H(+)(in)</text>
        <dbReference type="Rhea" id="RHEA:71539"/>
        <dbReference type="ChEBI" id="CHEBI:15378"/>
        <dbReference type="ChEBI" id="CHEBI:17632"/>
    </reaction>
    <physiologicalReaction direction="left-to-right" evidence="15">
        <dbReference type="Rhea" id="RHEA:71540"/>
    </physiologicalReaction>
</comment>
<keyword evidence="5" id="KW-0813">Transport</keyword>
<evidence type="ECO:0000256" key="9">
    <source>
        <dbReference type="ARBA" id="ARBA00022989"/>
    </source>
</evidence>
<dbReference type="Pfam" id="PF07690">
    <property type="entry name" value="MFS_1"/>
    <property type="match status" value="1"/>
</dbReference>
<feature type="transmembrane region" description="Helical" evidence="26">
    <location>
        <begin position="278"/>
        <end position="299"/>
    </location>
</feature>
<dbReference type="InterPro" id="IPR020846">
    <property type="entry name" value="MFS_dom"/>
</dbReference>
<keyword evidence="6" id="KW-1003">Cell membrane</keyword>
<dbReference type="FunFam" id="1.20.1250.20:FF:000067">
    <property type="entry name" value="sialin isoform X2"/>
    <property type="match status" value="1"/>
</dbReference>
<comment type="catalytic activity">
    <reaction evidence="17">
        <text>N-acetylneuraminate(in) + H(+)(in) = N-acetylneuraminate(out) + H(+)(out)</text>
        <dbReference type="Rhea" id="RHEA:28987"/>
        <dbReference type="ChEBI" id="CHEBI:15378"/>
        <dbReference type="ChEBI" id="CHEBI:35418"/>
    </reaction>
    <physiologicalReaction direction="right-to-left" evidence="17">
        <dbReference type="Rhea" id="RHEA:28989"/>
    </physiologicalReaction>
</comment>
<keyword evidence="7 26" id="KW-0812">Transmembrane</keyword>
<proteinExistence type="predicted"/>
<evidence type="ECO:0000256" key="19">
    <source>
        <dbReference type="ARBA" id="ARBA00051447"/>
    </source>
</evidence>
<comment type="catalytic activity">
    <reaction evidence="18">
        <text>N-acetyl-L-aspartyl-L-glutamate(out) = N-acetyl-L-aspartyl-L-glutamate(in)</text>
        <dbReference type="Rhea" id="RHEA:72599"/>
        <dbReference type="ChEBI" id="CHEBI:76931"/>
    </reaction>
    <physiologicalReaction direction="left-to-right" evidence="18">
        <dbReference type="Rhea" id="RHEA:72600"/>
    </physiologicalReaction>
</comment>
<dbReference type="GO" id="GO:0046942">
    <property type="term" value="P:carboxylic acid transport"/>
    <property type="evidence" value="ECO:0007669"/>
    <property type="project" value="UniProtKB-ARBA"/>
</dbReference>
<feature type="domain" description="Major facilitator superfamily (MFS) profile" evidence="27">
    <location>
        <begin position="49"/>
        <end position="474"/>
    </location>
</feature>
<name>A0AA36FGW5_OCTVU</name>
<comment type="function">
    <text evidence="21">Receptor for CM101, a polysaccharide produced by group B Streptococcus with antipathoangiogenic properties.</text>
</comment>
<evidence type="ECO:0000256" key="10">
    <source>
        <dbReference type="ARBA" id="ARBA00023018"/>
    </source>
</evidence>
<evidence type="ECO:0000256" key="7">
    <source>
        <dbReference type="ARBA" id="ARBA00022692"/>
    </source>
</evidence>
<accession>A0AA36FGW5</accession>
<keyword evidence="8" id="KW-0769">Symport</keyword>
<evidence type="ECO:0000259" key="27">
    <source>
        <dbReference type="PROSITE" id="PS50850"/>
    </source>
</evidence>
<dbReference type="InterPro" id="IPR011701">
    <property type="entry name" value="MFS"/>
</dbReference>
<keyword evidence="13" id="KW-0458">Lysosome</keyword>
<evidence type="ECO:0000256" key="12">
    <source>
        <dbReference type="ARBA" id="ARBA00023180"/>
    </source>
</evidence>
<evidence type="ECO:0000256" key="11">
    <source>
        <dbReference type="ARBA" id="ARBA00023136"/>
    </source>
</evidence>
<evidence type="ECO:0000256" key="3">
    <source>
        <dbReference type="ARBA" id="ARBA00004638"/>
    </source>
</evidence>
<evidence type="ECO:0000256" key="23">
    <source>
        <dbReference type="ARBA" id="ARBA00080244"/>
    </source>
</evidence>
<dbReference type="Proteomes" id="UP001162480">
    <property type="component" value="Chromosome 20"/>
</dbReference>
<dbReference type="PANTHER" id="PTHR11662:SF455">
    <property type="entry name" value="GH23975P"/>
    <property type="match status" value="1"/>
</dbReference>
<sequence length="497" mass="55238">MDTSSQELDELCDKRSSLRRSYSEEMTSSTLANPFQKPCCCCYIPKRYILACMAFLGFANIYSLRVILSVAMVAINSNITADNETSMDPEFHYDSELQGMILSSFFYGYIVTQLPGGFIANRFGGKYVFGGGVFITAILNLFTPLCIHWNLLSLVILRIFEGLFEGITYPSIHALWAKWAPPLEKTKLATIAFSGSYFGTVISLPISGVLAKSSLGWPSIFYFWGTVAIVWFLFWCYLVSESPSDHRYISQEELEFIQHSIGYGVEQTKNLKPPWVKILSSIPVWAIVIAHFAENWGFYTWLTELPAYMHNILKYDIQQTGFIAALPYLVMGFVVLGAGQLADFLRSTTTLSTTVIRKMFTCSAFVAQAIMMTVAGYLMTREAAVTCITVGVGIGGFAWAGFSVNHLDIAPQYASILMGVSNTFATLPGIISPSITGHVVSHQLAAEWRIIFYIAAAIYLIGGMVYAISASGERQRWAETPSGYLPYDDLASEREQQ</sequence>
<dbReference type="AlphaFoldDB" id="A0AA36FGW5"/>
<evidence type="ECO:0000256" key="26">
    <source>
        <dbReference type="SAM" id="Phobius"/>
    </source>
</evidence>
<dbReference type="InterPro" id="IPR050382">
    <property type="entry name" value="MFS_Na/Anion_cotransporter"/>
</dbReference>
<evidence type="ECO:0000313" key="28">
    <source>
        <dbReference type="EMBL" id="CAI9737167.1"/>
    </source>
</evidence>
<comment type="subcellular location">
    <subcellularLocation>
        <location evidence="2">Basolateral cell membrane</location>
        <topology evidence="2">Multi-pass membrane protein</topology>
    </subcellularLocation>
    <subcellularLocation>
        <location evidence="3">Cytoplasmic vesicle</location>
        <location evidence="3">Secretory vesicle membrane</location>
        <topology evidence="3">Multi-pass membrane protein</topology>
    </subcellularLocation>
    <subcellularLocation>
        <location evidence="1">Cytoplasmic vesicle</location>
        <location evidence="1">Secretory vesicle</location>
        <location evidence="1">Synaptic vesicle membrane</location>
    </subcellularLocation>
    <subcellularLocation>
        <location evidence="4">Lysosome membrane</location>
    </subcellularLocation>
</comment>
<evidence type="ECO:0000256" key="5">
    <source>
        <dbReference type="ARBA" id="ARBA00022448"/>
    </source>
</evidence>
<dbReference type="GO" id="GO:0006820">
    <property type="term" value="P:monoatomic anion transport"/>
    <property type="evidence" value="ECO:0007669"/>
    <property type="project" value="TreeGrafter"/>
</dbReference>
<organism evidence="28 29">
    <name type="scientific">Octopus vulgaris</name>
    <name type="common">Common octopus</name>
    <dbReference type="NCBI Taxonomy" id="6645"/>
    <lineage>
        <taxon>Eukaryota</taxon>
        <taxon>Metazoa</taxon>
        <taxon>Spiralia</taxon>
        <taxon>Lophotrochozoa</taxon>
        <taxon>Mollusca</taxon>
        <taxon>Cephalopoda</taxon>
        <taxon>Coleoidea</taxon>
        <taxon>Octopodiformes</taxon>
        <taxon>Octopoda</taxon>
        <taxon>Incirrata</taxon>
        <taxon>Octopodidae</taxon>
        <taxon>Octopus</taxon>
    </lineage>
</organism>
<evidence type="ECO:0000256" key="17">
    <source>
        <dbReference type="ARBA" id="ARBA00050625"/>
    </source>
</evidence>
<dbReference type="PANTHER" id="PTHR11662">
    <property type="entry name" value="SOLUTE CARRIER FAMILY 17"/>
    <property type="match status" value="1"/>
</dbReference>
<feature type="transmembrane region" description="Helical" evidence="26">
    <location>
        <begin position="188"/>
        <end position="208"/>
    </location>
</feature>
<evidence type="ECO:0000256" key="20">
    <source>
        <dbReference type="ARBA" id="ARBA00051612"/>
    </source>
</evidence>
<evidence type="ECO:0000256" key="1">
    <source>
        <dbReference type="ARBA" id="ARBA00004432"/>
    </source>
</evidence>
<feature type="transmembrane region" description="Helical" evidence="26">
    <location>
        <begin position="383"/>
        <end position="402"/>
    </location>
</feature>
<evidence type="ECO:0000256" key="18">
    <source>
        <dbReference type="ARBA" id="ARBA00051403"/>
    </source>
</evidence>
<evidence type="ECO:0000256" key="4">
    <source>
        <dbReference type="ARBA" id="ARBA00004656"/>
    </source>
</evidence>
<dbReference type="Gene3D" id="1.20.1250.20">
    <property type="entry name" value="MFS general substrate transporter like domains"/>
    <property type="match status" value="2"/>
</dbReference>
<feature type="transmembrane region" description="Helical" evidence="26">
    <location>
        <begin position="359"/>
        <end position="377"/>
    </location>
</feature>
<keyword evidence="29" id="KW-1185">Reference proteome</keyword>
<evidence type="ECO:0000313" key="29">
    <source>
        <dbReference type="Proteomes" id="UP001162480"/>
    </source>
</evidence>
<feature type="transmembrane region" description="Helical" evidence="26">
    <location>
        <begin position="319"/>
        <end position="338"/>
    </location>
</feature>
<evidence type="ECO:0000256" key="8">
    <source>
        <dbReference type="ARBA" id="ARBA00022847"/>
    </source>
</evidence>
<evidence type="ECO:0000256" key="21">
    <source>
        <dbReference type="ARBA" id="ARBA00056891"/>
    </source>
</evidence>
<dbReference type="SUPFAM" id="SSF103473">
    <property type="entry name" value="MFS general substrate transporter"/>
    <property type="match status" value="1"/>
</dbReference>
<evidence type="ECO:0000256" key="6">
    <source>
        <dbReference type="ARBA" id="ARBA00022475"/>
    </source>
</evidence>
<dbReference type="InterPro" id="IPR036259">
    <property type="entry name" value="MFS_trans_sf"/>
</dbReference>
<feature type="transmembrane region" description="Helical" evidence="26">
    <location>
        <begin position="220"/>
        <end position="239"/>
    </location>
</feature>
<keyword evidence="12" id="KW-0325">Glycoprotein</keyword>
<evidence type="ECO:0000256" key="24">
    <source>
        <dbReference type="ARBA" id="ARBA00081195"/>
    </source>
</evidence>
<feature type="transmembrane region" description="Helical" evidence="26">
    <location>
        <begin position="54"/>
        <end position="77"/>
    </location>
</feature>
<evidence type="ECO:0000256" key="25">
    <source>
        <dbReference type="ARBA" id="ARBA00081925"/>
    </source>
</evidence>
<feature type="transmembrane region" description="Helical" evidence="26">
    <location>
        <begin position="156"/>
        <end position="176"/>
    </location>
</feature>
<dbReference type="GO" id="GO:0015293">
    <property type="term" value="F:symporter activity"/>
    <property type="evidence" value="ECO:0007669"/>
    <property type="project" value="UniProtKB-KW"/>
</dbReference>
<dbReference type="CDD" id="cd17318">
    <property type="entry name" value="MFS_SLC17"/>
    <property type="match status" value="1"/>
</dbReference>
<gene>
    <name evidence="28" type="ORF">OCTVUL_1B018171</name>
</gene>
<keyword evidence="14" id="KW-0968">Cytoplasmic vesicle</keyword>
<evidence type="ECO:0000256" key="2">
    <source>
        <dbReference type="ARBA" id="ARBA00004554"/>
    </source>
</evidence>
<feature type="transmembrane region" description="Helical" evidence="26">
    <location>
        <begin position="414"/>
        <end position="435"/>
    </location>
</feature>
<comment type="catalytic activity">
    <reaction evidence="20">
        <text>D-glucuronate(out) + H(+)(out) = D-glucuronate(in) + H(+)(in)</text>
        <dbReference type="Rhea" id="RHEA:72591"/>
        <dbReference type="ChEBI" id="CHEBI:15378"/>
        <dbReference type="ChEBI" id="CHEBI:58720"/>
    </reaction>
    <physiologicalReaction direction="left-to-right" evidence="20">
        <dbReference type="Rhea" id="RHEA:72592"/>
    </physiologicalReaction>
</comment>
<dbReference type="GO" id="GO:0016323">
    <property type="term" value="C:basolateral plasma membrane"/>
    <property type="evidence" value="ECO:0007669"/>
    <property type="project" value="UniProtKB-SubCell"/>
</dbReference>
<keyword evidence="11 26" id="KW-0472">Membrane</keyword>
<dbReference type="FunFam" id="1.20.1250.20:FF:000003">
    <property type="entry name" value="Solute carrier family 17 member 3"/>
    <property type="match status" value="1"/>
</dbReference>
<feature type="transmembrane region" description="Helical" evidence="26">
    <location>
        <begin position="127"/>
        <end position="150"/>
    </location>
</feature>
<comment type="catalytic activity">
    <reaction evidence="16">
        <text>L-aspartate(out) = L-aspartate(in)</text>
        <dbReference type="Rhea" id="RHEA:66332"/>
        <dbReference type="ChEBI" id="CHEBI:29991"/>
    </reaction>
    <physiologicalReaction direction="left-to-right" evidence="16">
        <dbReference type="Rhea" id="RHEA:66333"/>
    </physiologicalReaction>
</comment>
<evidence type="ECO:0000256" key="14">
    <source>
        <dbReference type="ARBA" id="ARBA00023329"/>
    </source>
</evidence>
<evidence type="ECO:0000256" key="13">
    <source>
        <dbReference type="ARBA" id="ARBA00023228"/>
    </source>
</evidence>
<keyword evidence="9 26" id="KW-1133">Transmembrane helix</keyword>
<dbReference type="EMBL" id="OX597833">
    <property type="protein sequence ID" value="CAI9737167.1"/>
    <property type="molecule type" value="Genomic_DNA"/>
</dbReference>
<dbReference type="GO" id="GO:0030672">
    <property type="term" value="C:synaptic vesicle membrane"/>
    <property type="evidence" value="ECO:0007669"/>
    <property type="project" value="UniProtKB-SubCell"/>
</dbReference>
<evidence type="ECO:0000256" key="15">
    <source>
        <dbReference type="ARBA" id="ARBA00050101"/>
    </source>
</evidence>
<feature type="transmembrane region" description="Helical" evidence="26">
    <location>
        <begin position="97"/>
        <end position="120"/>
    </location>
</feature>
<dbReference type="PROSITE" id="PS50850">
    <property type="entry name" value="MFS"/>
    <property type="match status" value="1"/>
</dbReference>
<dbReference type="GO" id="GO:0005765">
    <property type="term" value="C:lysosomal membrane"/>
    <property type="evidence" value="ECO:0007669"/>
    <property type="project" value="UniProtKB-SubCell"/>
</dbReference>
<keyword evidence="10" id="KW-0770">Synapse</keyword>
<feature type="transmembrane region" description="Helical" evidence="26">
    <location>
        <begin position="450"/>
        <end position="468"/>
    </location>
</feature>
<evidence type="ECO:0000256" key="16">
    <source>
        <dbReference type="ARBA" id="ARBA00050554"/>
    </source>
</evidence>
<comment type="catalytic activity">
    <reaction evidence="19">
        <text>L-glutamate(out) = L-glutamate(in)</text>
        <dbReference type="Rhea" id="RHEA:66336"/>
        <dbReference type="ChEBI" id="CHEBI:29985"/>
    </reaction>
    <physiologicalReaction direction="left-to-right" evidence="19">
        <dbReference type="Rhea" id="RHEA:66337"/>
    </physiologicalReaction>
</comment>
<reference evidence="28" key="1">
    <citation type="submission" date="2023-08" db="EMBL/GenBank/DDBJ databases">
        <authorList>
            <person name="Alioto T."/>
            <person name="Alioto T."/>
            <person name="Gomez Garrido J."/>
        </authorList>
    </citation>
    <scope>NUCLEOTIDE SEQUENCE</scope>
</reference>
<evidence type="ECO:0000256" key="22">
    <source>
        <dbReference type="ARBA" id="ARBA00069713"/>
    </source>
</evidence>
<protein>
    <recommendedName>
        <fullName evidence="22">Sialin</fullName>
    </recommendedName>
    <alternativeName>
        <fullName evidence="25">H(+)/nitrate cotransporter</fullName>
    </alternativeName>
    <alternativeName>
        <fullName evidence="23">H(+)/sialic acid cotransporter</fullName>
    </alternativeName>
    <alternativeName>
        <fullName evidence="24">Vesicular excitatory amino acid transporter</fullName>
    </alternativeName>
</protein>